<keyword evidence="5" id="KW-0067">ATP-binding</keyword>
<dbReference type="Proteomes" id="UP001480595">
    <property type="component" value="Unassembled WGS sequence"/>
</dbReference>
<dbReference type="InterPro" id="IPR003439">
    <property type="entry name" value="ABC_transporter-like_ATP-bd"/>
</dbReference>
<feature type="region of interest" description="Disordered" evidence="8">
    <location>
        <begin position="845"/>
        <end position="872"/>
    </location>
</feature>
<dbReference type="Gene3D" id="1.20.1560.10">
    <property type="entry name" value="ABC transporter type 1, transmembrane domain"/>
    <property type="match status" value="2"/>
</dbReference>
<dbReference type="InterPro" id="IPR027417">
    <property type="entry name" value="P-loop_NTPase"/>
</dbReference>
<keyword evidence="7 9" id="KW-0472">Membrane</keyword>
<accession>A0ABR1X6X4</accession>
<dbReference type="SUPFAM" id="SSF52540">
    <property type="entry name" value="P-loop containing nucleoside triphosphate hydrolases"/>
    <property type="match status" value="2"/>
</dbReference>
<dbReference type="InterPro" id="IPR036640">
    <property type="entry name" value="ABC1_TM_sf"/>
</dbReference>
<keyword evidence="3 9" id="KW-0812">Transmembrane</keyword>
<reference evidence="12 13" key="1">
    <citation type="submission" date="2023-01" db="EMBL/GenBank/DDBJ databases">
        <title>Analysis of 21 Apiospora genomes using comparative genomics revels a genus with tremendous synthesis potential of carbohydrate active enzymes and secondary metabolites.</title>
        <authorList>
            <person name="Sorensen T."/>
        </authorList>
    </citation>
    <scope>NUCLEOTIDE SEQUENCE [LARGE SCALE GENOMIC DNA]</scope>
    <source>
        <strain evidence="12 13">CBS 135458</strain>
    </source>
</reference>
<keyword evidence="2" id="KW-0813">Transport</keyword>
<evidence type="ECO:0000256" key="2">
    <source>
        <dbReference type="ARBA" id="ARBA00022448"/>
    </source>
</evidence>
<dbReference type="InterPro" id="IPR044726">
    <property type="entry name" value="ABCC_6TM_D2"/>
</dbReference>
<evidence type="ECO:0000256" key="5">
    <source>
        <dbReference type="ARBA" id="ARBA00022840"/>
    </source>
</evidence>
<dbReference type="SMART" id="SM00382">
    <property type="entry name" value="AAA"/>
    <property type="match status" value="2"/>
</dbReference>
<dbReference type="EMBL" id="JAQQWL010000001">
    <property type="protein sequence ID" value="KAK8091117.1"/>
    <property type="molecule type" value="Genomic_DNA"/>
</dbReference>
<keyword evidence="4" id="KW-0547">Nucleotide-binding</keyword>
<evidence type="ECO:0000313" key="13">
    <source>
        <dbReference type="Proteomes" id="UP001480595"/>
    </source>
</evidence>
<dbReference type="InterPro" id="IPR003593">
    <property type="entry name" value="AAA+_ATPase"/>
</dbReference>
<dbReference type="GeneID" id="92085094"/>
<evidence type="ECO:0000256" key="7">
    <source>
        <dbReference type="ARBA" id="ARBA00023136"/>
    </source>
</evidence>
<dbReference type="PANTHER" id="PTHR24223">
    <property type="entry name" value="ATP-BINDING CASSETTE SUB-FAMILY C"/>
    <property type="match status" value="1"/>
</dbReference>
<dbReference type="PROSITE" id="PS00211">
    <property type="entry name" value="ABC_TRANSPORTER_1"/>
    <property type="match status" value="2"/>
</dbReference>
<dbReference type="InterPro" id="IPR017871">
    <property type="entry name" value="ABC_transporter-like_CS"/>
</dbReference>
<feature type="transmembrane region" description="Helical" evidence="9">
    <location>
        <begin position="99"/>
        <end position="117"/>
    </location>
</feature>
<evidence type="ECO:0000259" key="10">
    <source>
        <dbReference type="PROSITE" id="PS50893"/>
    </source>
</evidence>
<dbReference type="PROSITE" id="PS50893">
    <property type="entry name" value="ABC_TRANSPORTER_2"/>
    <property type="match status" value="2"/>
</dbReference>
<comment type="subcellular location">
    <subcellularLocation>
        <location evidence="1">Membrane</location>
        <topology evidence="1">Multi-pass membrane protein</topology>
    </subcellularLocation>
</comment>
<feature type="transmembrane region" description="Helical" evidence="9">
    <location>
        <begin position="1008"/>
        <end position="1028"/>
    </location>
</feature>
<feature type="domain" description="ABC transporter" evidence="10">
    <location>
        <begin position="1160"/>
        <end position="1430"/>
    </location>
</feature>
<evidence type="ECO:0000256" key="6">
    <source>
        <dbReference type="ARBA" id="ARBA00022989"/>
    </source>
</evidence>
<feature type="compositionally biased region" description="Polar residues" evidence="8">
    <location>
        <begin position="584"/>
        <end position="596"/>
    </location>
</feature>
<dbReference type="Pfam" id="PF24357">
    <property type="entry name" value="TMD0_ABC"/>
    <property type="match status" value="1"/>
</dbReference>
<feature type="transmembrane region" description="Helical" evidence="9">
    <location>
        <begin position="1068"/>
        <end position="1088"/>
    </location>
</feature>
<gene>
    <name evidence="12" type="ORF">PG994_000622</name>
</gene>
<evidence type="ECO:0000256" key="1">
    <source>
        <dbReference type="ARBA" id="ARBA00004141"/>
    </source>
</evidence>
<dbReference type="PANTHER" id="PTHR24223:SF399">
    <property type="entry name" value="ABC TRANSPORTER ATNG"/>
    <property type="match status" value="1"/>
</dbReference>
<feature type="domain" description="ABC transmembrane type-1" evidence="11">
    <location>
        <begin position="256"/>
        <end position="481"/>
    </location>
</feature>
<feature type="transmembrane region" description="Helical" evidence="9">
    <location>
        <begin position="32"/>
        <end position="53"/>
    </location>
</feature>
<protein>
    <submittedName>
        <fullName evidence="12">Multidrug resistance protein</fullName>
    </submittedName>
</protein>
<feature type="transmembrane region" description="Helical" evidence="9">
    <location>
        <begin position="129"/>
        <end position="149"/>
    </location>
</feature>
<feature type="transmembrane region" description="Helical" evidence="9">
    <location>
        <begin position="979"/>
        <end position="1002"/>
    </location>
</feature>
<feature type="transmembrane region" description="Helical" evidence="9">
    <location>
        <begin position="291"/>
        <end position="312"/>
    </location>
</feature>
<evidence type="ECO:0000256" key="8">
    <source>
        <dbReference type="SAM" id="MobiDB-lite"/>
    </source>
</evidence>
<feature type="transmembrane region" description="Helical" evidence="9">
    <location>
        <begin position="235"/>
        <end position="253"/>
    </location>
</feature>
<name>A0ABR1X6X4_9PEZI</name>
<proteinExistence type="predicted"/>
<feature type="region of interest" description="Disordered" evidence="8">
    <location>
        <begin position="575"/>
        <end position="597"/>
    </location>
</feature>
<dbReference type="SUPFAM" id="SSF90123">
    <property type="entry name" value="ABC transporter transmembrane region"/>
    <property type="match status" value="2"/>
</dbReference>
<feature type="transmembrane region" description="Helical" evidence="9">
    <location>
        <begin position="905"/>
        <end position="928"/>
    </location>
</feature>
<feature type="domain" description="ABC transmembrane type-1" evidence="11">
    <location>
        <begin position="893"/>
        <end position="1064"/>
    </location>
</feature>
<keyword evidence="6 9" id="KW-1133">Transmembrane helix</keyword>
<dbReference type="InterPro" id="IPR050173">
    <property type="entry name" value="ABC_transporter_C-like"/>
</dbReference>
<dbReference type="Pfam" id="PF00005">
    <property type="entry name" value="ABC_tran"/>
    <property type="match status" value="2"/>
</dbReference>
<dbReference type="InterPro" id="IPR011527">
    <property type="entry name" value="ABC1_TM_dom"/>
</dbReference>
<organism evidence="12 13">
    <name type="scientific">Apiospora phragmitis</name>
    <dbReference type="NCBI Taxonomy" id="2905665"/>
    <lineage>
        <taxon>Eukaryota</taxon>
        <taxon>Fungi</taxon>
        <taxon>Dikarya</taxon>
        <taxon>Ascomycota</taxon>
        <taxon>Pezizomycotina</taxon>
        <taxon>Sordariomycetes</taxon>
        <taxon>Xylariomycetidae</taxon>
        <taxon>Amphisphaeriales</taxon>
        <taxon>Apiosporaceae</taxon>
        <taxon>Apiospora</taxon>
    </lineage>
</organism>
<dbReference type="PROSITE" id="PS50929">
    <property type="entry name" value="ABC_TM1F"/>
    <property type="match status" value="2"/>
</dbReference>
<evidence type="ECO:0000256" key="4">
    <source>
        <dbReference type="ARBA" id="ARBA00022741"/>
    </source>
</evidence>
<dbReference type="Gene3D" id="3.40.50.300">
    <property type="entry name" value="P-loop containing nucleotide triphosphate hydrolases"/>
    <property type="match status" value="2"/>
</dbReference>
<evidence type="ECO:0000256" key="3">
    <source>
        <dbReference type="ARBA" id="ARBA00022692"/>
    </source>
</evidence>
<feature type="transmembrane region" description="Helical" evidence="9">
    <location>
        <begin position="65"/>
        <end position="87"/>
    </location>
</feature>
<dbReference type="CDD" id="cd18580">
    <property type="entry name" value="ABC_6TM_ABCC_D2"/>
    <property type="match status" value="1"/>
</dbReference>
<feature type="compositionally biased region" description="Polar residues" evidence="8">
    <location>
        <begin position="855"/>
        <end position="872"/>
    </location>
</feature>
<keyword evidence="13" id="KW-1185">Reference proteome</keyword>
<dbReference type="InterPro" id="IPR056227">
    <property type="entry name" value="TMD0_ABC"/>
</dbReference>
<evidence type="ECO:0000256" key="9">
    <source>
        <dbReference type="SAM" id="Phobius"/>
    </source>
</evidence>
<evidence type="ECO:0000313" key="12">
    <source>
        <dbReference type="EMBL" id="KAK8091117.1"/>
    </source>
</evidence>
<dbReference type="Pfam" id="PF00664">
    <property type="entry name" value="ABC_membrane"/>
    <property type="match status" value="1"/>
</dbReference>
<feature type="domain" description="ABC transporter" evidence="10">
    <location>
        <begin position="613"/>
        <end position="838"/>
    </location>
</feature>
<evidence type="ECO:0000259" key="11">
    <source>
        <dbReference type="PROSITE" id="PS50929"/>
    </source>
</evidence>
<sequence>MTAHSNCSDDAFGPALSCHGSFDFTLVFEQSIFSIASSAICLLLLPLRLYKILRSTTKTHPSHVYAGKATLSVLLFGLQVTLVALWTKTDDSARTAVPYAVVSLIALGALSTSAVLVEHDRSLLPSSLFIVYLFVSCVFDAVQVRTLFLRGHFDALKEILLAAVLLKLALLCLEAKSKRNYLRDPYNLYPPEILASIFNRAVFWWLNPTFVLGYKTGLTLDSLCDIDDATGGRHALVLALYSAIQLPLLIVILPRLCLVGFNYAQPFLIDRAIRLITEAANEETTNDGRGLIGATALIYLGIAISTAAYQYLLYRSLTIARGALVSLIYVASLQTVADDQDEAKVITLMSTDVERTVTGLEMVHETWARLLEIAIGVWLLARQMGAIPASPILVALVCFVWQIWLARYMGPRQGPWLEALQTRVGRTSLVLRNVKNVRMTGLTNAIEETLQSGRIRELHLSKQFRWMIVWINMAGLVLNSLPVKNCGITDNQSAASMPHILAPLVTFAAYAIRSRVDNSEPLSTAQAFSSLAIVSLVTGPTVDLLSSIPALRVSEGCLDRIQTCLRSICTEPGQKRNMKDDDLSQSPTTPNTSVKMTSMPAGARDIEYGLVSVTGLDLRPIKEADLILNNANISIPEAKLTVITGPSRCGKTTSLKAILGEVSPQRGSITKHTSSIAYCSQTPWLPNGPFRNVLCGSESFDEVWYNTVLYACDLQEDILQLPHGDLSTIGTRGSVLSAGQRQRLALARAVYAHKRLLLLDDVMSALDRDTALNIAERLFSERGYYESQTVQRFWSHMQVRFTLVYVHYISMADYVLVFDPNARTIHAQSPDDLSRLGLLSILPEGSGASKDPDSNAKTSAISGKTNNATQEATQEDLEDLARRTGDTSLYIFWIQWYTDDPAPRVLIFTGVYVMLVVVVSLSQGAMIWKIMISIVPQSGAVLHQILLRTVMHAPMRFFSTTDSGLILNRFSQDMTLVDVVLPTVSFGTFLSLIQCLAQLIFITLGSSYMAICIPVLISVLYLVQKFYLRTSRQLRFLDLEAKSPLFTHFTETMEGLASIRAFKWWLNLVLYLTVAAMATILVALALSLRATTSRGSLGVALTAILSFSQGLQSMLVSWTQMETSLGAVARTKSLEALVSPEEANDKVQSPPADWPREGRIEFRNISASYDGDNLTLRDLSLLVDRKQKIGIIGRTGSSKSTLVSTLLRLLDTVPSAGHGTSNAAAIPQESLILQGTVRYNMDPTRTAAASSNKSLGDNHKLHDNLMTSALRSVGLWDIIETRGGLDGQITQESLSQGQMQLLALARTIVRKDIFNARAAARSSESECPPVVGGLYASGGQSVSLAQRYWTPKILLLDEATSHLDAETDAKVQRLMREEFKDFTIIMVAHRIESVADADMVGLMEGGRLVRFSPPETVIGTDLTKAIATLPLLLDHITKQLYEEKTLPLIDMESSEEVFTQVTLVEDGDLIIKISDTNTPCVTINPCETIHPCGNKQFLVDSNAVSRSSEKWKDLVAASGHDTGQKVVALEGNAASHEILFSIMHLSSHAFATSLGCYMDPTSPSMARSGPYEYNNYFLYRLRERIWIAWVLGKKDLFKELISIVIKDAYLDEDSKLSICQDTFTMTPNIPGLLEYMEKERKERPRQLLDVFQEMRKRKDRTESFCRNARVCFDNEMSMCECIVADSLSRGFHDEVVGQAKQHGEDTESINDTYERLKNIKILNLPTSQPWRMLQIL</sequence>
<feature type="transmembrane region" description="Helical" evidence="9">
    <location>
        <begin position="386"/>
        <end position="406"/>
    </location>
</feature>
<dbReference type="RefSeq" id="XP_066722663.1">
    <property type="nucleotide sequence ID" value="XM_066852031.1"/>
</dbReference>
<feature type="transmembrane region" description="Helical" evidence="9">
    <location>
        <begin position="155"/>
        <end position="173"/>
    </location>
</feature>
<comment type="caution">
    <text evidence="12">The sequence shown here is derived from an EMBL/GenBank/DDBJ whole genome shotgun (WGS) entry which is preliminary data.</text>
</comment>